<dbReference type="Proteomes" id="UP000796880">
    <property type="component" value="Unassembled WGS sequence"/>
</dbReference>
<dbReference type="PANTHER" id="PTHR47287:SF9">
    <property type="entry name" value="ZINC FINGER PROTEIN 4-LIKE"/>
    <property type="match status" value="1"/>
</dbReference>
<proteinExistence type="predicted"/>
<evidence type="ECO:0000313" key="9">
    <source>
        <dbReference type="Proteomes" id="UP000796880"/>
    </source>
</evidence>
<dbReference type="PROSITE" id="PS50157">
    <property type="entry name" value="ZINC_FINGER_C2H2_2"/>
    <property type="match status" value="1"/>
</dbReference>
<evidence type="ECO:0000313" key="8">
    <source>
        <dbReference type="EMBL" id="KAF3448752.1"/>
    </source>
</evidence>
<evidence type="ECO:0000256" key="2">
    <source>
        <dbReference type="ARBA" id="ARBA00022723"/>
    </source>
</evidence>
<dbReference type="OrthoDB" id="1194586at2759"/>
<keyword evidence="9" id="KW-1185">Reference proteome</keyword>
<organism evidence="8 9">
    <name type="scientific">Rhamnella rubrinervis</name>
    <dbReference type="NCBI Taxonomy" id="2594499"/>
    <lineage>
        <taxon>Eukaryota</taxon>
        <taxon>Viridiplantae</taxon>
        <taxon>Streptophyta</taxon>
        <taxon>Embryophyta</taxon>
        <taxon>Tracheophyta</taxon>
        <taxon>Spermatophyta</taxon>
        <taxon>Magnoliopsida</taxon>
        <taxon>eudicotyledons</taxon>
        <taxon>Gunneridae</taxon>
        <taxon>Pentapetalae</taxon>
        <taxon>rosids</taxon>
        <taxon>fabids</taxon>
        <taxon>Rosales</taxon>
        <taxon>Rhamnaceae</taxon>
        <taxon>rhamnoid group</taxon>
        <taxon>Rhamneae</taxon>
        <taxon>Rhamnella</taxon>
    </lineage>
</organism>
<dbReference type="InterPro" id="IPR013087">
    <property type="entry name" value="Znf_C2H2_type"/>
</dbReference>
<keyword evidence="3 6" id="KW-0863">Zinc-finger</keyword>
<dbReference type="PANTHER" id="PTHR47287">
    <property type="entry name" value="C2H2 AND C2HC ZINC FINGERS SUPERFAMILY PROTEIN"/>
    <property type="match status" value="1"/>
</dbReference>
<name>A0A8K0HA53_9ROSA</name>
<keyword evidence="4" id="KW-0862">Zinc</keyword>
<sequence>MEKLGAETCLSEASSISAAASEETINPCQDQTKMSMHNLKLKEKLIPNDHPHHQQSESSSALLLDLKLCNVNESARGSKQQVLNLFESMNDKSNMLSKLVVKTESSDETTTPAEKISEARVFSCNFCKREFSTSQALGGHQNAHKQERALAKRRQGMDVGAFGHPHFPYYPYSSISSHPHFGSFNRSNIGVRMESMIHKPSYQWSTPSGYRFGQNSLGVVSGGWSKPVIINQQPSLDRLNIEDFHSHGRGLGSGLAQTSSSSSTRFEETIGGIRNLSGTNIASAASNMTAKRPTGSDLISRIEALKSDHNEVPELDLSLKL</sequence>
<evidence type="ECO:0000256" key="3">
    <source>
        <dbReference type="ARBA" id="ARBA00022771"/>
    </source>
</evidence>
<dbReference type="InterPro" id="IPR044246">
    <property type="entry name" value="ZFP3-like"/>
</dbReference>
<protein>
    <recommendedName>
        <fullName evidence="7">C2H2-type domain-containing protein</fullName>
    </recommendedName>
</protein>
<dbReference type="Pfam" id="PF13912">
    <property type="entry name" value="zf-C2H2_6"/>
    <property type="match status" value="1"/>
</dbReference>
<feature type="domain" description="C2H2-type" evidence="7">
    <location>
        <begin position="122"/>
        <end position="149"/>
    </location>
</feature>
<evidence type="ECO:0000256" key="1">
    <source>
        <dbReference type="ARBA" id="ARBA00004123"/>
    </source>
</evidence>
<dbReference type="GO" id="GO:0008270">
    <property type="term" value="F:zinc ion binding"/>
    <property type="evidence" value="ECO:0007669"/>
    <property type="project" value="UniProtKB-KW"/>
</dbReference>
<dbReference type="AlphaFoldDB" id="A0A8K0HA53"/>
<dbReference type="PROSITE" id="PS00028">
    <property type="entry name" value="ZINC_FINGER_C2H2_1"/>
    <property type="match status" value="1"/>
</dbReference>
<dbReference type="GO" id="GO:0005634">
    <property type="term" value="C:nucleus"/>
    <property type="evidence" value="ECO:0007669"/>
    <property type="project" value="UniProtKB-SubCell"/>
</dbReference>
<evidence type="ECO:0000256" key="6">
    <source>
        <dbReference type="PROSITE-ProRule" id="PRU00042"/>
    </source>
</evidence>
<keyword evidence="5" id="KW-0539">Nucleus</keyword>
<reference evidence="8" key="1">
    <citation type="submission" date="2020-03" db="EMBL/GenBank/DDBJ databases">
        <title>A high-quality chromosome-level genome assembly of a woody plant with both climbing and erect habits, Rhamnella rubrinervis.</title>
        <authorList>
            <person name="Lu Z."/>
            <person name="Yang Y."/>
            <person name="Zhu X."/>
            <person name="Sun Y."/>
        </authorList>
    </citation>
    <scope>NUCLEOTIDE SEQUENCE</scope>
    <source>
        <strain evidence="8">BYM</strain>
        <tissue evidence="8">Leaf</tissue>
    </source>
</reference>
<dbReference type="InterPro" id="IPR036236">
    <property type="entry name" value="Znf_C2H2_sf"/>
</dbReference>
<keyword evidence="2" id="KW-0479">Metal-binding</keyword>
<evidence type="ECO:0000259" key="7">
    <source>
        <dbReference type="PROSITE" id="PS50157"/>
    </source>
</evidence>
<dbReference type="EMBL" id="VOIH02000004">
    <property type="protein sequence ID" value="KAF3448752.1"/>
    <property type="molecule type" value="Genomic_DNA"/>
</dbReference>
<evidence type="ECO:0000256" key="5">
    <source>
        <dbReference type="ARBA" id="ARBA00023242"/>
    </source>
</evidence>
<dbReference type="SUPFAM" id="SSF57667">
    <property type="entry name" value="beta-beta-alpha zinc fingers"/>
    <property type="match status" value="1"/>
</dbReference>
<evidence type="ECO:0000256" key="4">
    <source>
        <dbReference type="ARBA" id="ARBA00022833"/>
    </source>
</evidence>
<comment type="subcellular location">
    <subcellularLocation>
        <location evidence="1">Nucleus</location>
    </subcellularLocation>
</comment>
<comment type="caution">
    <text evidence="8">The sequence shown here is derived from an EMBL/GenBank/DDBJ whole genome shotgun (WGS) entry which is preliminary data.</text>
</comment>
<dbReference type="Gene3D" id="3.30.160.60">
    <property type="entry name" value="Classic Zinc Finger"/>
    <property type="match status" value="1"/>
</dbReference>
<dbReference type="GO" id="GO:0009788">
    <property type="term" value="P:negative regulation of abscisic acid-activated signaling pathway"/>
    <property type="evidence" value="ECO:0007669"/>
    <property type="project" value="InterPro"/>
</dbReference>
<gene>
    <name evidence="8" type="ORF">FNV43_RR09465</name>
</gene>
<accession>A0A8K0HA53</accession>